<evidence type="ECO:0000313" key="2">
    <source>
        <dbReference type="EMBL" id="STZ76101.1"/>
    </source>
</evidence>
<evidence type="ECO:0000313" key="5">
    <source>
        <dbReference type="Proteomes" id="UP000254651"/>
    </source>
</evidence>
<sequence length="110" mass="10654">MAQTKQVVLTATVKAAGPIVANRFVNFENKQAKAGEAVLGVSPYDCDEGDTAAADIIGIALVEAGGAVAAGNEVGADAQGCAVTGAAKAAGTALTAAEAAGDIIRVLLKG</sequence>
<proteinExistence type="predicted"/>
<name>A0A378UU43_BERDE</name>
<dbReference type="AlphaFoldDB" id="A0A378UU43"/>
<dbReference type="RefSeq" id="WP_066077504.1">
    <property type="nucleotide sequence ID" value="NZ_CP181246.1"/>
</dbReference>
<dbReference type="EMBL" id="UGQS01000005">
    <property type="protein sequence ID" value="STZ83078.1"/>
    <property type="molecule type" value="Genomic_DNA"/>
</dbReference>
<evidence type="ECO:0000313" key="1">
    <source>
        <dbReference type="EMBL" id="STZ75301.1"/>
    </source>
</evidence>
<keyword evidence="5" id="KW-1185">Reference proteome</keyword>
<reference evidence="3 5" key="1">
    <citation type="submission" date="2018-06" db="EMBL/GenBank/DDBJ databases">
        <authorList>
            <consortium name="Pathogen Informatics"/>
            <person name="Doyle S."/>
        </authorList>
    </citation>
    <scope>NUCLEOTIDE SEQUENCE [LARGE SCALE GENOMIC DNA]</scope>
    <source>
        <strain evidence="3 5">NCTC10295</strain>
    </source>
</reference>
<dbReference type="EMBL" id="UGQS01000004">
    <property type="protein sequence ID" value="STZ83033.1"/>
    <property type="molecule type" value="Genomic_DNA"/>
</dbReference>
<accession>A0A378UU43</accession>
<dbReference type="Pfam" id="PF09956">
    <property type="entry name" value="Phage_cement_2"/>
    <property type="match status" value="1"/>
</dbReference>
<organism evidence="3 5">
    <name type="scientific">Bergeriella denitrificans</name>
    <name type="common">Neisseria denitrificans</name>
    <dbReference type="NCBI Taxonomy" id="494"/>
    <lineage>
        <taxon>Bacteria</taxon>
        <taxon>Pseudomonadati</taxon>
        <taxon>Pseudomonadota</taxon>
        <taxon>Betaproteobacteria</taxon>
        <taxon>Neisseriales</taxon>
        <taxon>Neisseriaceae</taxon>
        <taxon>Bergeriella</taxon>
    </lineage>
</organism>
<protein>
    <submittedName>
        <fullName evidence="3">Phage protein</fullName>
    </submittedName>
</protein>
<dbReference type="Proteomes" id="UP000254651">
    <property type="component" value="Unassembled WGS sequence"/>
</dbReference>
<dbReference type="EMBL" id="UGQS01000002">
    <property type="protein sequence ID" value="STZ76101.1"/>
    <property type="molecule type" value="Genomic_DNA"/>
</dbReference>
<gene>
    <name evidence="1" type="ORF">NCTC10295_00019</name>
    <name evidence="2" type="ORF">NCTC10295_00857</name>
    <name evidence="3" type="ORF">NCTC10295_02369</name>
    <name evidence="4" type="ORF">NCTC10295_02414</name>
</gene>
<dbReference type="InterPro" id="IPR011231">
    <property type="entry name" value="Phage_VT1-Sakai_H0018"/>
</dbReference>
<evidence type="ECO:0000313" key="3">
    <source>
        <dbReference type="EMBL" id="STZ83033.1"/>
    </source>
</evidence>
<evidence type="ECO:0000313" key="4">
    <source>
        <dbReference type="EMBL" id="STZ83078.1"/>
    </source>
</evidence>
<dbReference type="EMBL" id="UGQS01000001">
    <property type="protein sequence ID" value="STZ75301.1"/>
    <property type="molecule type" value="Genomic_DNA"/>
</dbReference>